<feature type="binding site" evidence="5">
    <location>
        <position position="166"/>
    </location>
    <ligand>
        <name>S-adenosyl-L-methionine</name>
        <dbReference type="ChEBI" id="CHEBI:59789"/>
    </ligand>
</feature>
<dbReference type="GO" id="GO:0032259">
    <property type="term" value="P:methylation"/>
    <property type="evidence" value="ECO:0007669"/>
    <property type="project" value="UniProtKB-KW"/>
</dbReference>
<dbReference type="InterPro" id="IPR002052">
    <property type="entry name" value="DNA_methylase_N6_adenine_CS"/>
</dbReference>
<evidence type="ECO:0000313" key="9">
    <source>
        <dbReference type="Proteomes" id="UP000243745"/>
    </source>
</evidence>
<dbReference type="InterPro" id="IPR029063">
    <property type="entry name" value="SAM-dependent_MTases_sf"/>
</dbReference>
<feature type="binding site" evidence="5">
    <location>
        <begin position="209"/>
        <end position="212"/>
    </location>
    <ligand>
        <name>substrate</name>
    </ligand>
</feature>
<dbReference type="InterPro" id="IPR007848">
    <property type="entry name" value="Small_mtfrase_dom"/>
</dbReference>
<dbReference type="InterPro" id="IPR050320">
    <property type="entry name" value="N5-glutamine_MTase"/>
</dbReference>
<feature type="domain" description="Methyltransferase small" evidence="6">
    <location>
        <begin position="129"/>
        <end position="217"/>
    </location>
</feature>
<dbReference type="NCBIfam" id="TIGR00536">
    <property type="entry name" value="hemK_fam"/>
    <property type="match status" value="1"/>
</dbReference>
<dbReference type="CDD" id="cd02440">
    <property type="entry name" value="AdoMet_MTases"/>
    <property type="match status" value="1"/>
</dbReference>
<evidence type="ECO:0000256" key="3">
    <source>
        <dbReference type="ARBA" id="ARBA00022691"/>
    </source>
</evidence>
<feature type="binding site" evidence="5">
    <location>
        <begin position="143"/>
        <end position="147"/>
    </location>
    <ligand>
        <name>S-adenosyl-L-methionine</name>
        <dbReference type="ChEBI" id="CHEBI:59789"/>
    </ligand>
</feature>
<dbReference type="NCBIfam" id="TIGR03534">
    <property type="entry name" value="RF_mod_PrmC"/>
    <property type="match status" value="1"/>
</dbReference>
<keyword evidence="9" id="KW-1185">Reference proteome</keyword>
<organism evidence="8 9">
    <name type="scientific">Ruminobacter amylophilus</name>
    <dbReference type="NCBI Taxonomy" id="867"/>
    <lineage>
        <taxon>Bacteria</taxon>
        <taxon>Pseudomonadati</taxon>
        <taxon>Pseudomonadota</taxon>
        <taxon>Gammaproteobacteria</taxon>
        <taxon>Aeromonadales</taxon>
        <taxon>Succinivibrionaceae</taxon>
        <taxon>Ruminobacter</taxon>
    </lineage>
</organism>
<evidence type="ECO:0000313" key="8">
    <source>
        <dbReference type="EMBL" id="SFP68850.1"/>
    </source>
</evidence>
<dbReference type="PANTHER" id="PTHR18895:SF74">
    <property type="entry name" value="MTRF1L RELEASE FACTOR GLUTAMINE METHYLTRANSFERASE"/>
    <property type="match status" value="1"/>
</dbReference>
<accession>A0A662ZKZ3</accession>
<evidence type="ECO:0000256" key="1">
    <source>
        <dbReference type="ARBA" id="ARBA00022603"/>
    </source>
</evidence>
<dbReference type="InterPro" id="IPR019874">
    <property type="entry name" value="RF_methyltr_PrmC"/>
</dbReference>
<dbReference type="PROSITE" id="PS00092">
    <property type="entry name" value="N6_MTASE"/>
    <property type="match status" value="1"/>
</dbReference>
<comment type="similarity">
    <text evidence="5">Belongs to the protein N5-glutamine methyltransferase family. PrmC subfamily.</text>
</comment>
<dbReference type="RefSeq" id="WP_245730144.1">
    <property type="nucleotide sequence ID" value="NZ_FOXF01000056.1"/>
</dbReference>
<comment type="function">
    <text evidence="5">Methylates the class 1 translation termination release factors RF1/PrfA and RF2/PrfB on the glutamine residue of the universally conserved GGQ motif.</text>
</comment>
<dbReference type="EMBL" id="FOXF01000056">
    <property type="protein sequence ID" value="SFP68850.1"/>
    <property type="molecule type" value="Genomic_DNA"/>
</dbReference>
<gene>
    <name evidence="5" type="primary">prmC</name>
    <name evidence="8" type="ORF">SAMN02910344_02066</name>
</gene>
<sequence length="306" mass="34421">MPFGANLMVWADNLPGGTMQIGAVYREALQKLNAFLNDREVSSIEAYFIVSEVLKKDKTFLLTYPEYEISDKEYDSIQKIVNERLSGRPIAHILGKREFWSLNLKVNEHTLIPRPDTETLVEQALLCASKFDSGVRLRILDLGTGTGAVALALKSELPDAVVDAVDYSEEALKVAEFNSTNLNLPINLINSDWFSKIKARHQYHLIVSNPPYIADNDPHLKEGDVRFEPRTALVAPMNGLYDILNIVRKSGDYLANNGYLLLEHGYQQAGDVKLLMNYAGFTQVETVKDLGYNDRVTLGCFNYKDK</sequence>
<keyword evidence="1 5" id="KW-0489">Methyltransferase</keyword>
<dbReference type="InterPro" id="IPR004556">
    <property type="entry name" value="HemK-like"/>
</dbReference>
<evidence type="ECO:0000259" key="6">
    <source>
        <dbReference type="Pfam" id="PF05175"/>
    </source>
</evidence>
<evidence type="ECO:0000256" key="4">
    <source>
        <dbReference type="ARBA" id="ARBA00048391"/>
    </source>
</evidence>
<comment type="catalytic activity">
    <reaction evidence="4 5">
        <text>L-glutaminyl-[peptide chain release factor] + S-adenosyl-L-methionine = N(5)-methyl-L-glutaminyl-[peptide chain release factor] + S-adenosyl-L-homocysteine + H(+)</text>
        <dbReference type="Rhea" id="RHEA:42896"/>
        <dbReference type="Rhea" id="RHEA-COMP:10271"/>
        <dbReference type="Rhea" id="RHEA-COMP:10272"/>
        <dbReference type="ChEBI" id="CHEBI:15378"/>
        <dbReference type="ChEBI" id="CHEBI:30011"/>
        <dbReference type="ChEBI" id="CHEBI:57856"/>
        <dbReference type="ChEBI" id="CHEBI:59789"/>
        <dbReference type="ChEBI" id="CHEBI:61891"/>
        <dbReference type="EC" id="2.1.1.297"/>
    </reaction>
</comment>
<dbReference type="Gene3D" id="1.10.8.10">
    <property type="entry name" value="DNA helicase RuvA subunit, C-terminal domain"/>
    <property type="match status" value="1"/>
</dbReference>
<dbReference type="Pfam" id="PF05175">
    <property type="entry name" value="MTS"/>
    <property type="match status" value="1"/>
</dbReference>
<dbReference type="Gene3D" id="3.40.50.150">
    <property type="entry name" value="Vaccinia Virus protein VP39"/>
    <property type="match status" value="1"/>
</dbReference>
<dbReference type="PANTHER" id="PTHR18895">
    <property type="entry name" value="HEMK METHYLTRANSFERASE"/>
    <property type="match status" value="1"/>
</dbReference>
<evidence type="ECO:0000256" key="5">
    <source>
        <dbReference type="HAMAP-Rule" id="MF_02126"/>
    </source>
</evidence>
<dbReference type="EC" id="2.1.1.297" evidence="5"/>
<dbReference type="Pfam" id="PF17827">
    <property type="entry name" value="PrmC_N"/>
    <property type="match status" value="1"/>
</dbReference>
<dbReference type="FunFam" id="3.40.50.150:FF:000053">
    <property type="entry name" value="Release factor glutamine methyltransferase"/>
    <property type="match status" value="1"/>
</dbReference>
<feature type="binding site" evidence="5">
    <location>
        <position position="209"/>
    </location>
    <ligand>
        <name>S-adenosyl-L-methionine</name>
        <dbReference type="ChEBI" id="CHEBI:59789"/>
    </ligand>
</feature>
<dbReference type="AlphaFoldDB" id="A0A662ZKZ3"/>
<keyword evidence="2 5" id="KW-0808">Transferase</keyword>
<protein>
    <recommendedName>
        <fullName evidence="5">Release factor glutamine methyltransferase</fullName>
        <shortName evidence="5">RF MTase</shortName>
        <ecNumber evidence="5">2.1.1.297</ecNumber>
    </recommendedName>
    <alternativeName>
        <fullName evidence="5">N5-glutamine methyltransferase PrmC</fullName>
    </alternativeName>
    <alternativeName>
        <fullName evidence="5">Protein-(glutamine-N5) MTase PrmC</fullName>
    </alternativeName>
    <alternativeName>
        <fullName evidence="5">Protein-glutamine N-methyltransferase PrmC</fullName>
    </alternativeName>
</protein>
<dbReference type="InterPro" id="IPR040758">
    <property type="entry name" value="PrmC_N"/>
</dbReference>
<evidence type="ECO:0000256" key="2">
    <source>
        <dbReference type="ARBA" id="ARBA00022679"/>
    </source>
</evidence>
<keyword evidence="3 5" id="KW-0949">S-adenosyl-L-methionine</keyword>
<dbReference type="GO" id="GO:0102559">
    <property type="term" value="F:peptide chain release factor N(5)-glutamine methyltransferase activity"/>
    <property type="evidence" value="ECO:0007669"/>
    <property type="project" value="UniProtKB-EC"/>
</dbReference>
<dbReference type="SUPFAM" id="SSF53335">
    <property type="entry name" value="S-adenosyl-L-methionine-dependent methyltransferases"/>
    <property type="match status" value="1"/>
</dbReference>
<feature type="binding site" evidence="5">
    <location>
        <position position="193"/>
    </location>
    <ligand>
        <name>S-adenosyl-L-methionine</name>
        <dbReference type="ChEBI" id="CHEBI:59789"/>
    </ligand>
</feature>
<reference evidence="8 9" key="1">
    <citation type="submission" date="2016-10" db="EMBL/GenBank/DDBJ databases">
        <authorList>
            <person name="Varghese N."/>
            <person name="Submissions S."/>
        </authorList>
    </citation>
    <scope>NUCLEOTIDE SEQUENCE [LARGE SCALE GENOMIC DNA]</scope>
    <source>
        <strain evidence="8 9">DSM 1361</strain>
    </source>
</reference>
<evidence type="ECO:0000259" key="7">
    <source>
        <dbReference type="Pfam" id="PF17827"/>
    </source>
</evidence>
<dbReference type="GO" id="GO:0003676">
    <property type="term" value="F:nucleic acid binding"/>
    <property type="evidence" value="ECO:0007669"/>
    <property type="project" value="InterPro"/>
</dbReference>
<dbReference type="HAMAP" id="MF_02126">
    <property type="entry name" value="RF_methyltr_PrmC"/>
    <property type="match status" value="1"/>
</dbReference>
<name>A0A662ZKZ3_9GAMM</name>
<dbReference type="Proteomes" id="UP000243745">
    <property type="component" value="Unassembled WGS sequence"/>
</dbReference>
<proteinExistence type="inferred from homology"/>
<feature type="domain" description="Release factor glutamine methyltransferase N-terminal" evidence="7">
    <location>
        <begin position="27"/>
        <end position="95"/>
    </location>
</feature>